<sequence>MSQLPDHSPHELFAGVFGPGLTPKKALHQVNPMHQYSSQSQSSFGENNNPIHKLAKLAPKFNSKGRPGSHKKRWGTLIEAAKHGSVSKFIGRSRSEDSVCNHGPGPGESASHSNSPASDEAITESPSDSNPSLDRPDVEQCPDPHKHHQRQQRQSDRRQHGGSDRTQQHSNNGGGGGKNGREAKEQHAHHYHLHFGALAALKRKRKKFSNSRNSSPVLEPPCEVPSVTNAVNTTAATAAANVSSKVLRRASSVPARGASDEPEVIGCVRPARHETTQSQQHSIEQQLEAPLTPSTTEESVDQQPSTVLPPAVPLAVHKHQKIIRGRNSCNEPLLRLQEHRDSADGGEGGTTPDGGASGNGGGMDGGGTSGAHSSAASALRSVPKIPGVTPLRGHLHSQGWL</sequence>
<dbReference type="VEuPathDB" id="VectorBase:AATE008665"/>
<feature type="compositionally biased region" description="Gly residues" evidence="1">
    <location>
        <begin position="345"/>
        <end position="369"/>
    </location>
</feature>
<accession>A0A182IZW6</accession>
<feature type="region of interest" description="Disordered" evidence="1">
    <location>
        <begin position="340"/>
        <end position="401"/>
    </location>
</feature>
<protein>
    <submittedName>
        <fullName evidence="2">Uncharacterized protein</fullName>
    </submittedName>
</protein>
<feature type="compositionally biased region" description="Basic and acidic residues" evidence="1">
    <location>
        <begin position="179"/>
        <end position="188"/>
    </location>
</feature>
<feature type="compositionally biased region" description="Polar residues" evidence="1">
    <location>
        <begin position="276"/>
        <end position="285"/>
    </location>
</feature>
<reference evidence="2" key="1">
    <citation type="submission" date="2022-08" db="UniProtKB">
        <authorList>
            <consortium name="EnsemblMetazoa"/>
        </authorList>
    </citation>
    <scope>IDENTIFICATION</scope>
    <source>
        <strain evidence="2">EBRO</strain>
    </source>
</reference>
<proteinExistence type="predicted"/>
<evidence type="ECO:0000256" key="1">
    <source>
        <dbReference type="SAM" id="MobiDB-lite"/>
    </source>
</evidence>
<dbReference type="EnsemblMetazoa" id="AATE008665-RA">
    <property type="protein sequence ID" value="AATE008665-PA.1"/>
    <property type="gene ID" value="AATE008665"/>
</dbReference>
<dbReference type="STRING" id="41427.A0A182IZW6"/>
<feature type="compositionally biased region" description="Polar residues" evidence="1">
    <location>
        <begin position="32"/>
        <end position="50"/>
    </location>
</feature>
<feature type="compositionally biased region" description="Basic and acidic residues" evidence="1">
    <location>
        <begin position="153"/>
        <end position="167"/>
    </location>
</feature>
<feature type="region of interest" description="Disordered" evidence="1">
    <location>
        <begin position="249"/>
        <end position="286"/>
    </location>
</feature>
<dbReference type="AlphaFoldDB" id="A0A182IZW6"/>
<organism evidence="2">
    <name type="scientific">Anopheles atroparvus</name>
    <name type="common">European mosquito</name>
    <dbReference type="NCBI Taxonomy" id="41427"/>
    <lineage>
        <taxon>Eukaryota</taxon>
        <taxon>Metazoa</taxon>
        <taxon>Ecdysozoa</taxon>
        <taxon>Arthropoda</taxon>
        <taxon>Hexapoda</taxon>
        <taxon>Insecta</taxon>
        <taxon>Pterygota</taxon>
        <taxon>Neoptera</taxon>
        <taxon>Endopterygota</taxon>
        <taxon>Diptera</taxon>
        <taxon>Nematocera</taxon>
        <taxon>Culicoidea</taxon>
        <taxon>Culicidae</taxon>
        <taxon>Anophelinae</taxon>
        <taxon>Anopheles</taxon>
    </lineage>
</organism>
<feature type="compositionally biased region" description="Basic and acidic residues" evidence="1">
    <location>
        <begin position="134"/>
        <end position="144"/>
    </location>
</feature>
<evidence type="ECO:0000313" key="2">
    <source>
        <dbReference type="EnsemblMetazoa" id="AATE008665-PA.1"/>
    </source>
</evidence>
<feature type="region of interest" description="Disordered" evidence="1">
    <location>
        <begin position="1"/>
        <end position="225"/>
    </location>
</feature>
<name>A0A182IZW6_ANOAO</name>